<evidence type="ECO:0000256" key="1">
    <source>
        <dbReference type="ARBA" id="ARBA00005054"/>
    </source>
</evidence>
<feature type="active site" description="Proton donor" evidence="6">
    <location>
        <position position="145"/>
    </location>
</feature>
<organism evidence="9 10">
    <name type="scientific">Arcanobacterium bovis</name>
    <dbReference type="NCBI Taxonomy" id="2529275"/>
    <lineage>
        <taxon>Bacteria</taxon>
        <taxon>Bacillati</taxon>
        <taxon>Actinomycetota</taxon>
        <taxon>Actinomycetes</taxon>
        <taxon>Actinomycetales</taxon>
        <taxon>Actinomycetaceae</taxon>
        <taxon>Arcanobacterium</taxon>
    </lineage>
</organism>
<feature type="site" description="Raises pKa of active site His" evidence="6">
    <location>
        <position position="180"/>
    </location>
</feature>
<evidence type="ECO:0000313" key="10">
    <source>
        <dbReference type="Proteomes" id="UP000293036"/>
    </source>
</evidence>
<dbReference type="PROSITE" id="PS00373">
    <property type="entry name" value="GART"/>
    <property type="match status" value="1"/>
</dbReference>
<comment type="caution">
    <text evidence="6">Lacks conserved residue(s) required for the propagation of feature annotation.</text>
</comment>
<evidence type="ECO:0000259" key="8">
    <source>
        <dbReference type="Pfam" id="PF00551"/>
    </source>
</evidence>
<dbReference type="GO" id="GO:0006189">
    <property type="term" value="P:'de novo' IMP biosynthetic process"/>
    <property type="evidence" value="ECO:0007669"/>
    <property type="project" value="UniProtKB-UniRule"/>
</dbReference>
<dbReference type="Proteomes" id="UP000293036">
    <property type="component" value="Unassembled WGS sequence"/>
</dbReference>
<dbReference type="EC" id="2.1.2.2" evidence="6"/>
<dbReference type="PANTHER" id="PTHR43369">
    <property type="entry name" value="PHOSPHORIBOSYLGLYCINAMIDE FORMYLTRANSFERASE"/>
    <property type="match status" value="1"/>
</dbReference>
<dbReference type="RefSeq" id="WP_131280991.1">
    <property type="nucleotide sequence ID" value="NZ_JBHSLR010000009.1"/>
</dbReference>
<dbReference type="InterPro" id="IPR001555">
    <property type="entry name" value="GART_AS"/>
</dbReference>
<evidence type="ECO:0000256" key="4">
    <source>
        <dbReference type="ARBA" id="ARBA00038440"/>
    </source>
</evidence>
<feature type="region of interest" description="Disordered" evidence="7">
    <location>
        <begin position="1"/>
        <end position="28"/>
    </location>
</feature>
<comment type="pathway">
    <text evidence="1 6">Purine metabolism; IMP biosynthesis via de novo pathway; N(2)-formyl-N(1)-(5-phospho-D-ribosyl)glycinamide from N(1)-(5-phospho-D-ribosyl)glycinamide (10-formyl THF route): step 1/1.</text>
</comment>
<proteinExistence type="inferred from homology"/>
<sequence>MTAGKRAVADDHFADSDTETQRDHPTRSSQFALATQNIALAVFASGKGTNFRAICQAAVLEQLGVARPVILICDRDCEAMTVAQEFGVPAVLIRPRDFPNAQAWEEAVIGELQTHGVELIALAGFMRLLGARFLEAFSHRVLNIHPSLLPHYPGLNAITRAYCDGADSGVTIHWVDAGMDTGEVIAQQTVPINGASLRDYEAEIHRAEHAMYPRVVAQIAAKLLDERNATKLST</sequence>
<feature type="compositionally biased region" description="Basic and acidic residues" evidence="7">
    <location>
        <begin position="7"/>
        <end position="26"/>
    </location>
</feature>
<evidence type="ECO:0000256" key="3">
    <source>
        <dbReference type="ARBA" id="ARBA00022755"/>
    </source>
</evidence>
<accession>A0A4Q9V0W0</accession>
<comment type="caution">
    <text evidence="9">The sequence shown here is derived from an EMBL/GenBank/DDBJ whole genome shotgun (WGS) entry which is preliminary data.</text>
</comment>
<evidence type="ECO:0000256" key="5">
    <source>
        <dbReference type="ARBA" id="ARBA00047664"/>
    </source>
</evidence>
<evidence type="ECO:0000256" key="7">
    <source>
        <dbReference type="SAM" id="MobiDB-lite"/>
    </source>
</evidence>
<dbReference type="OrthoDB" id="9806170at2"/>
<dbReference type="HAMAP" id="MF_01930">
    <property type="entry name" value="PurN"/>
    <property type="match status" value="1"/>
</dbReference>
<evidence type="ECO:0000313" key="9">
    <source>
        <dbReference type="EMBL" id="TBW22236.1"/>
    </source>
</evidence>
<dbReference type="Gene3D" id="3.40.50.170">
    <property type="entry name" value="Formyl transferase, N-terminal domain"/>
    <property type="match status" value="1"/>
</dbReference>
<dbReference type="NCBIfam" id="TIGR00639">
    <property type="entry name" value="PurN"/>
    <property type="match status" value="1"/>
</dbReference>
<dbReference type="AlphaFoldDB" id="A0A4Q9V0W0"/>
<dbReference type="CDD" id="cd08645">
    <property type="entry name" value="FMT_core_GART"/>
    <property type="match status" value="1"/>
</dbReference>
<protein>
    <recommendedName>
        <fullName evidence="6">Phosphoribosylglycinamide formyltransferase</fullName>
        <ecNumber evidence="6">2.1.2.2</ecNumber>
    </recommendedName>
    <alternativeName>
        <fullName evidence="6">5'-phosphoribosylglycinamide transformylase</fullName>
    </alternativeName>
    <alternativeName>
        <fullName evidence="6">GAR transformylase</fullName>
        <shortName evidence="6">GART</shortName>
    </alternativeName>
</protein>
<dbReference type="InterPro" id="IPR004607">
    <property type="entry name" value="GART"/>
</dbReference>
<dbReference type="EMBL" id="SJDT01000003">
    <property type="protein sequence ID" value="TBW22236.1"/>
    <property type="molecule type" value="Genomic_DNA"/>
</dbReference>
<dbReference type="GO" id="GO:0005829">
    <property type="term" value="C:cytosol"/>
    <property type="evidence" value="ECO:0007669"/>
    <property type="project" value="TreeGrafter"/>
</dbReference>
<dbReference type="SUPFAM" id="SSF53328">
    <property type="entry name" value="Formyltransferase"/>
    <property type="match status" value="1"/>
</dbReference>
<name>A0A4Q9V0W0_9ACTO</name>
<reference evidence="9 10" key="1">
    <citation type="submission" date="2019-02" db="EMBL/GenBank/DDBJ databases">
        <title>Arcanobacterium bovis sp. nov., isolated from the milk of a cow with mastitis.</title>
        <authorList>
            <person name="Sammra O."/>
            <person name="Foster G."/>
            <person name="Hassan A."/>
            <person name="Alssahen M."/>
            <person name="Laemmler C."/>
            <person name="Borowiak M."/>
            <person name="Malorny B."/>
            <person name="Abdulmawjood A."/>
        </authorList>
    </citation>
    <scope>NUCLEOTIDE SEQUENCE [LARGE SCALE GENOMIC DNA]</scope>
    <source>
        <strain evidence="9 10">C605018/01/1</strain>
    </source>
</reference>
<keyword evidence="10" id="KW-1185">Reference proteome</keyword>
<dbReference type="Pfam" id="PF00551">
    <property type="entry name" value="Formyl_trans_N"/>
    <property type="match status" value="1"/>
</dbReference>
<evidence type="ECO:0000256" key="6">
    <source>
        <dbReference type="HAMAP-Rule" id="MF_01930"/>
    </source>
</evidence>
<dbReference type="InterPro" id="IPR036477">
    <property type="entry name" value="Formyl_transf_N_sf"/>
</dbReference>
<keyword evidence="3 6" id="KW-0658">Purine biosynthesis</keyword>
<comment type="function">
    <text evidence="6">Catalyzes the transfer of a formyl group from 10-formyltetrahydrofolate to 5-phospho-ribosyl-glycinamide (GAR), producing 5-phospho-ribosyl-N-formylglycinamide (FGAR) and tetrahydrofolate.</text>
</comment>
<dbReference type="GO" id="GO:0004644">
    <property type="term" value="F:phosphoribosylglycinamide formyltransferase activity"/>
    <property type="evidence" value="ECO:0007669"/>
    <property type="project" value="UniProtKB-UniRule"/>
</dbReference>
<comment type="similarity">
    <text evidence="4 6">Belongs to the GART family.</text>
</comment>
<dbReference type="PANTHER" id="PTHR43369:SF2">
    <property type="entry name" value="PHOSPHORIBOSYLGLYCINAMIDE FORMYLTRANSFERASE"/>
    <property type="match status" value="1"/>
</dbReference>
<feature type="binding site" evidence="6">
    <location>
        <position position="143"/>
    </location>
    <ligand>
        <name>(6R)-10-formyltetrahydrofolate</name>
        <dbReference type="ChEBI" id="CHEBI:195366"/>
    </ligand>
</feature>
<evidence type="ECO:0000256" key="2">
    <source>
        <dbReference type="ARBA" id="ARBA00022679"/>
    </source>
</evidence>
<feature type="binding site" evidence="6">
    <location>
        <begin position="48"/>
        <end position="50"/>
    </location>
    <ligand>
        <name>N(1)-(5-phospho-beta-D-ribosyl)glycinamide</name>
        <dbReference type="ChEBI" id="CHEBI:143788"/>
    </ligand>
</feature>
<gene>
    <name evidence="6 9" type="primary">purN</name>
    <name evidence="9" type="ORF">EZJ44_05305</name>
</gene>
<comment type="catalytic activity">
    <reaction evidence="5 6">
        <text>N(1)-(5-phospho-beta-D-ribosyl)glycinamide + (6R)-10-formyltetrahydrofolate = N(2)-formyl-N(1)-(5-phospho-beta-D-ribosyl)glycinamide + (6S)-5,6,7,8-tetrahydrofolate + H(+)</text>
        <dbReference type="Rhea" id="RHEA:15053"/>
        <dbReference type="ChEBI" id="CHEBI:15378"/>
        <dbReference type="ChEBI" id="CHEBI:57453"/>
        <dbReference type="ChEBI" id="CHEBI:143788"/>
        <dbReference type="ChEBI" id="CHEBI:147286"/>
        <dbReference type="ChEBI" id="CHEBI:195366"/>
        <dbReference type="EC" id="2.1.2.2"/>
    </reaction>
</comment>
<feature type="binding site" evidence="6">
    <location>
        <begin position="126"/>
        <end position="129"/>
    </location>
    <ligand>
        <name>(6R)-10-formyltetrahydrofolate</name>
        <dbReference type="ChEBI" id="CHEBI:195366"/>
    </ligand>
</feature>
<keyword evidence="2 6" id="KW-0808">Transferase</keyword>
<feature type="domain" description="Formyl transferase N-terminal" evidence="8">
    <location>
        <begin position="40"/>
        <end position="216"/>
    </location>
</feature>
<dbReference type="InterPro" id="IPR002376">
    <property type="entry name" value="Formyl_transf_N"/>
</dbReference>
<dbReference type="UniPathway" id="UPA00074">
    <property type="reaction ID" value="UER00126"/>
</dbReference>